<dbReference type="EMBL" id="KQ979016">
    <property type="protein sequence ID" value="KYN24378.1"/>
    <property type="molecule type" value="Genomic_DNA"/>
</dbReference>
<name>A0A151JF75_9HYME</name>
<protein>
    <submittedName>
        <fullName evidence="1">Uncharacterized protein</fullName>
    </submittedName>
</protein>
<accession>A0A151JF75</accession>
<gene>
    <name evidence="1" type="ORF">ALC57_04015</name>
</gene>
<evidence type="ECO:0000313" key="2">
    <source>
        <dbReference type="Proteomes" id="UP000078492"/>
    </source>
</evidence>
<reference evidence="1 2" key="1">
    <citation type="submission" date="2015-09" db="EMBL/GenBank/DDBJ databases">
        <title>Trachymyrmex cornetzi WGS genome.</title>
        <authorList>
            <person name="Nygaard S."/>
            <person name="Hu H."/>
            <person name="Boomsma J."/>
            <person name="Zhang G."/>
        </authorList>
    </citation>
    <scope>NUCLEOTIDE SEQUENCE [LARGE SCALE GENOMIC DNA]</scope>
    <source>
        <strain evidence="1">Tcor2-1</strain>
        <tissue evidence="1">Whole body</tissue>
    </source>
</reference>
<sequence length="123" mass="13659">SQNTKTTVLDVLKPARCTFKINKIAYALNKGTRIEANNSDLVKLKSCSELAEAGLRVLENIKVNPRIIVHGVSTDKTSEEIKNEIIVQNLEGIADHDLKVAYKYTPKENNKYTSCVLKVSVTV</sequence>
<keyword evidence="2" id="KW-1185">Reference proteome</keyword>
<dbReference type="AlphaFoldDB" id="A0A151JF75"/>
<evidence type="ECO:0000313" key="1">
    <source>
        <dbReference type="EMBL" id="KYN24378.1"/>
    </source>
</evidence>
<organism evidence="1 2">
    <name type="scientific">Trachymyrmex cornetzi</name>
    <dbReference type="NCBI Taxonomy" id="471704"/>
    <lineage>
        <taxon>Eukaryota</taxon>
        <taxon>Metazoa</taxon>
        <taxon>Ecdysozoa</taxon>
        <taxon>Arthropoda</taxon>
        <taxon>Hexapoda</taxon>
        <taxon>Insecta</taxon>
        <taxon>Pterygota</taxon>
        <taxon>Neoptera</taxon>
        <taxon>Endopterygota</taxon>
        <taxon>Hymenoptera</taxon>
        <taxon>Apocrita</taxon>
        <taxon>Aculeata</taxon>
        <taxon>Formicoidea</taxon>
        <taxon>Formicidae</taxon>
        <taxon>Myrmicinae</taxon>
        <taxon>Trachymyrmex</taxon>
    </lineage>
</organism>
<dbReference type="Proteomes" id="UP000078492">
    <property type="component" value="Unassembled WGS sequence"/>
</dbReference>
<feature type="non-terminal residue" evidence="1">
    <location>
        <position position="1"/>
    </location>
</feature>
<proteinExistence type="predicted"/>
<dbReference type="STRING" id="471704.A0A151JF75"/>